<evidence type="ECO:0000256" key="1">
    <source>
        <dbReference type="ARBA" id="ARBA00022448"/>
    </source>
</evidence>
<dbReference type="Proteomes" id="UP000219467">
    <property type="component" value="Unassembled WGS sequence"/>
</dbReference>
<evidence type="ECO:0000256" key="2">
    <source>
        <dbReference type="ARBA" id="ARBA00022485"/>
    </source>
</evidence>
<dbReference type="PROSITE" id="PS51379">
    <property type="entry name" value="4FE4S_FER_2"/>
    <property type="match status" value="3"/>
</dbReference>
<feature type="binding site" evidence="8">
    <location>
        <position position="46"/>
    </location>
    <ligand>
        <name>[4Fe-4S] cluster</name>
        <dbReference type="ChEBI" id="CHEBI:49883"/>
        <label>1</label>
    </ligand>
</feature>
<organism evidence="10 11">
    <name type="scientific">Cereibacter ovatus</name>
    <dbReference type="NCBI Taxonomy" id="439529"/>
    <lineage>
        <taxon>Bacteria</taxon>
        <taxon>Pseudomonadati</taxon>
        <taxon>Pseudomonadota</taxon>
        <taxon>Alphaproteobacteria</taxon>
        <taxon>Rhodobacterales</taxon>
        <taxon>Paracoccaceae</taxon>
        <taxon>Cereibacter</taxon>
    </lineage>
</organism>
<keyword evidence="1" id="KW-0813">Transport</keyword>
<evidence type="ECO:0000256" key="7">
    <source>
        <dbReference type="ARBA" id="ARBA00023014"/>
    </source>
</evidence>
<evidence type="ECO:0000256" key="5">
    <source>
        <dbReference type="ARBA" id="ARBA00022982"/>
    </source>
</evidence>
<evidence type="ECO:0000313" key="10">
    <source>
        <dbReference type="EMBL" id="SNX68854.1"/>
    </source>
</evidence>
<keyword evidence="7 8" id="KW-0411">Iron-sulfur</keyword>
<protein>
    <recommendedName>
        <fullName evidence="8">Ferredoxin-type protein NapF</fullName>
    </recommendedName>
</protein>
<dbReference type="SUPFAM" id="SSF54862">
    <property type="entry name" value="4Fe-4S ferredoxins"/>
    <property type="match status" value="1"/>
</dbReference>
<dbReference type="HAMAP" id="MF_02201">
    <property type="entry name" value="NapF"/>
    <property type="match status" value="1"/>
</dbReference>
<keyword evidence="2 8" id="KW-0004">4Fe-4S</keyword>
<feature type="binding site" evidence="8">
    <location>
        <position position="74"/>
    </location>
    <ligand>
        <name>[4Fe-4S] cluster</name>
        <dbReference type="ChEBI" id="CHEBI:49883"/>
        <label>2</label>
    </ligand>
</feature>
<feature type="binding site" evidence="8">
    <location>
        <position position="42"/>
    </location>
    <ligand>
        <name>[4Fe-4S] cluster</name>
        <dbReference type="ChEBI" id="CHEBI:49883"/>
        <label>1</label>
    </ligand>
</feature>
<feature type="binding site" evidence="8">
    <location>
        <position position="138"/>
    </location>
    <ligand>
        <name>[4Fe-4S] cluster</name>
        <dbReference type="ChEBI" id="CHEBI:49883"/>
        <label>3</label>
    </ligand>
</feature>
<feature type="binding site" evidence="8">
    <location>
        <position position="144"/>
    </location>
    <ligand>
        <name>[4Fe-4S] cluster</name>
        <dbReference type="ChEBI" id="CHEBI:49883"/>
        <label>3</label>
    </ligand>
</feature>
<comment type="function">
    <text evidence="8">Could be involved in the maturation of NapA, the catalytic subunit of the periplasmic nitrate reductase, before its export into the periplasm.</text>
</comment>
<evidence type="ECO:0000256" key="8">
    <source>
        <dbReference type="HAMAP-Rule" id="MF_02201"/>
    </source>
</evidence>
<dbReference type="InterPro" id="IPR017896">
    <property type="entry name" value="4Fe4S_Fe-S-bd"/>
</dbReference>
<comment type="subunit">
    <text evidence="8">Interacts with the cytoplasmic NapA precursor.</text>
</comment>
<feature type="domain" description="4Fe-4S ferredoxin-type" evidence="9">
    <location>
        <begin position="25"/>
        <end position="56"/>
    </location>
</feature>
<sequence>MTDPSARRDLLRGRFTATAVPRPPGALAGLAFGEACTGCGDCARACGAAIILCDGEGLPVVDMREGGCTFCGDCTRACPTGALMPGAPWPWRAEAGPACLDANGIQCRACEDFCDAAAIRFRPMIGGRARPVIDPETCTGCGACVAPCPAGAISLSPLTSEIRPC</sequence>
<feature type="binding site" evidence="8">
    <location>
        <position position="78"/>
    </location>
    <ligand>
        <name>[4Fe-4S] cluster</name>
        <dbReference type="ChEBI" id="CHEBI:49883"/>
        <label>2</label>
    </ligand>
</feature>
<dbReference type="AlphaFoldDB" id="A0A285CMT2"/>
<dbReference type="GO" id="GO:0051539">
    <property type="term" value="F:4 iron, 4 sulfur cluster binding"/>
    <property type="evidence" value="ECO:0007669"/>
    <property type="project" value="UniProtKB-UniRule"/>
</dbReference>
<keyword evidence="3 8" id="KW-0479">Metal-binding</keyword>
<dbReference type="PANTHER" id="PTHR43687">
    <property type="entry name" value="ADENYLYLSULFATE REDUCTASE, BETA SUBUNIT"/>
    <property type="match status" value="1"/>
</dbReference>
<feature type="binding site" evidence="8">
    <location>
        <position position="71"/>
    </location>
    <ligand>
        <name>[4Fe-4S] cluster</name>
        <dbReference type="ChEBI" id="CHEBI:49883"/>
        <label>2</label>
    </ligand>
</feature>
<keyword evidence="4 8" id="KW-0677">Repeat</keyword>
<reference evidence="11" key="1">
    <citation type="submission" date="2017-08" db="EMBL/GenBank/DDBJ databases">
        <authorList>
            <person name="Varghese N."/>
            <person name="Submissions S."/>
        </authorList>
    </citation>
    <scope>NUCLEOTIDE SEQUENCE [LARGE SCALE GENOMIC DNA]</scope>
    <source>
        <strain evidence="11">JA234</strain>
    </source>
</reference>
<feature type="binding site" evidence="8">
    <location>
        <position position="148"/>
    </location>
    <ligand>
        <name>[4Fe-4S] cluster</name>
        <dbReference type="ChEBI" id="CHEBI:49883"/>
        <label>3</label>
    </ligand>
</feature>
<feature type="domain" description="4Fe-4S ferredoxin-type" evidence="9">
    <location>
        <begin position="57"/>
        <end position="88"/>
    </location>
</feature>
<proteinExistence type="inferred from homology"/>
<dbReference type="GO" id="GO:0046872">
    <property type="term" value="F:metal ion binding"/>
    <property type="evidence" value="ECO:0007669"/>
    <property type="project" value="UniProtKB-KW"/>
</dbReference>
<feature type="binding site" evidence="8">
    <location>
        <position position="39"/>
    </location>
    <ligand>
        <name>[4Fe-4S] cluster</name>
        <dbReference type="ChEBI" id="CHEBI:49883"/>
        <label>1</label>
    </ligand>
</feature>
<dbReference type="GO" id="GO:0005737">
    <property type="term" value="C:cytoplasm"/>
    <property type="evidence" value="ECO:0007669"/>
    <property type="project" value="UniProtKB-SubCell"/>
</dbReference>
<comment type="cofactor">
    <cofactor evidence="8">
        <name>[4Fe-4S] cluster</name>
        <dbReference type="ChEBI" id="CHEBI:49883"/>
    </cofactor>
</comment>
<feature type="domain" description="4Fe-4S ferredoxin-type" evidence="9">
    <location>
        <begin position="129"/>
        <end position="158"/>
    </location>
</feature>
<feature type="binding site" evidence="8">
    <location>
        <position position="36"/>
    </location>
    <ligand>
        <name>[4Fe-4S] cluster</name>
        <dbReference type="ChEBI" id="CHEBI:49883"/>
        <label>1</label>
    </ligand>
</feature>
<dbReference type="EMBL" id="OAOQ01000002">
    <property type="protein sequence ID" value="SNX68854.1"/>
    <property type="molecule type" value="Genomic_DNA"/>
</dbReference>
<comment type="similarity">
    <text evidence="8">Belongs to the NapF family.</text>
</comment>
<keyword evidence="6 8" id="KW-0408">Iron</keyword>
<dbReference type="OrthoDB" id="9800445at2"/>
<comment type="subcellular location">
    <subcellularLocation>
        <location evidence="8">Cytoplasm</location>
    </subcellularLocation>
</comment>
<dbReference type="InterPro" id="IPR004496">
    <property type="entry name" value="NapF"/>
</dbReference>
<keyword evidence="11" id="KW-1185">Reference proteome</keyword>
<dbReference type="PANTHER" id="PTHR43687:SF6">
    <property type="entry name" value="L-ASPARTATE SEMIALDEHYDE SULFURTRANSFERASE IRON-SULFUR SUBUNIT"/>
    <property type="match status" value="1"/>
</dbReference>
<evidence type="ECO:0000313" key="11">
    <source>
        <dbReference type="Proteomes" id="UP000219467"/>
    </source>
</evidence>
<evidence type="ECO:0000256" key="6">
    <source>
        <dbReference type="ARBA" id="ARBA00023004"/>
    </source>
</evidence>
<feature type="binding site" evidence="8">
    <location>
        <position position="141"/>
    </location>
    <ligand>
        <name>[4Fe-4S] cluster</name>
        <dbReference type="ChEBI" id="CHEBI:49883"/>
        <label>3</label>
    </ligand>
</feature>
<keyword evidence="5" id="KW-0249">Electron transport</keyword>
<feature type="binding site" evidence="8">
    <location>
        <position position="68"/>
    </location>
    <ligand>
        <name>[4Fe-4S] cluster</name>
        <dbReference type="ChEBI" id="CHEBI:49883"/>
        <label>2</label>
    </ligand>
</feature>
<name>A0A285CMT2_9RHOB</name>
<dbReference type="CDD" id="cd10564">
    <property type="entry name" value="NapF_like"/>
    <property type="match status" value="1"/>
</dbReference>
<keyword evidence="8" id="KW-0963">Cytoplasm</keyword>
<gene>
    <name evidence="8" type="primary">napF</name>
    <name evidence="10" type="ORF">SAMN05878503_102315</name>
</gene>
<evidence type="ECO:0000256" key="4">
    <source>
        <dbReference type="ARBA" id="ARBA00022737"/>
    </source>
</evidence>
<dbReference type="PROSITE" id="PS00198">
    <property type="entry name" value="4FE4S_FER_1"/>
    <property type="match status" value="1"/>
</dbReference>
<dbReference type="RefSeq" id="WP_097029333.1">
    <property type="nucleotide sequence ID" value="NZ_OAOQ01000002.1"/>
</dbReference>
<dbReference type="Pfam" id="PF12838">
    <property type="entry name" value="Fer4_7"/>
    <property type="match status" value="2"/>
</dbReference>
<accession>A0A285CMT2</accession>
<dbReference type="InterPro" id="IPR050572">
    <property type="entry name" value="Fe-S_Ferredoxin"/>
</dbReference>
<dbReference type="Gene3D" id="3.30.70.20">
    <property type="match status" value="2"/>
</dbReference>
<evidence type="ECO:0000259" key="9">
    <source>
        <dbReference type="PROSITE" id="PS51379"/>
    </source>
</evidence>
<evidence type="ECO:0000256" key="3">
    <source>
        <dbReference type="ARBA" id="ARBA00022723"/>
    </source>
</evidence>
<dbReference type="InterPro" id="IPR017900">
    <property type="entry name" value="4Fe4S_Fe_S_CS"/>
</dbReference>